<dbReference type="PANTHER" id="PTHR43999:SF1">
    <property type="entry name" value="DNAJ HOMOLOG SUBFAMILY C MEMBER 2"/>
    <property type="match status" value="1"/>
</dbReference>
<dbReference type="Proteomes" id="UP000710432">
    <property type="component" value="Unassembled WGS sequence"/>
</dbReference>
<sequence>MEEVEKLCDRLELASLQGLNEILTSSTKEVGKAALEKQIEEVNEQMRKEKEEADAWMRQASKKAEKSTGGSGSGSKNWSEGDLQLLIKSVNLFPAGTNSKWEVIANYMNIRSSSDIKRTAKDVMGKAKSLQKLDLHQKDDINKKANMAWPLRLTVQPLQNDLKVPAQISPLGPQKSRSY</sequence>
<dbReference type="GO" id="GO:0051083">
    <property type="term" value="P:'de novo' cotranslational protein folding"/>
    <property type="evidence" value="ECO:0007669"/>
    <property type="project" value="InterPro"/>
</dbReference>
<evidence type="ECO:0000313" key="3">
    <source>
        <dbReference type="EMBL" id="KAH0506590.1"/>
    </source>
</evidence>
<dbReference type="Pfam" id="PF23082">
    <property type="entry name" value="Myb_DNA-binding_2"/>
    <property type="match status" value="1"/>
</dbReference>
<dbReference type="InterPro" id="IPR001005">
    <property type="entry name" value="SANT/Myb"/>
</dbReference>
<feature type="compositionally biased region" description="Basic and acidic residues" evidence="1">
    <location>
        <begin position="45"/>
        <end position="55"/>
    </location>
</feature>
<dbReference type="PANTHER" id="PTHR43999">
    <property type="entry name" value="DNAJ HOMOLOG SUBFAMILY C MEMBER 2"/>
    <property type="match status" value="1"/>
</dbReference>
<gene>
    <name evidence="3" type="ORF">LTLLF_172310</name>
</gene>
<evidence type="ECO:0000259" key="2">
    <source>
        <dbReference type="SMART" id="SM00717"/>
    </source>
</evidence>
<proteinExistence type="predicted"/>
<feature type="domain" description="Myb-like" evidence="2">
    <location>
        <begin position="74"/>
        <end position="133"/>
    </location>
</feature>
<comment type="caution">
    <text evidence="3">The sequence shown here is derived from an EMBL/GenBank/DDBJ whole genome shotgun (WGS) entry which is preliminary data.</text>
</comment>
<evidence type="ECO:0000256" key="1">
    <source>
        <dbReference type="SAM" id="MobiDB-lite"/>
    </source>
</evidence>
<protein>
    <submittedName>
        <fullName evidence="3">DnaJ-like protein subfamily C member 2</fullName>
    </submittedName>
</protein>
<dbReference type="CDD" id="cd00167">
    <property type="entry name" value="SANT"/>
    <property type="match status" value="1"/>
</dbReference>
<organism evidence="3 4">
    <name type="scientific">Microtus ochrogaster</name>
    <name type="common">Prairie vole</name>
    <dbReference type="NCBI Taxonomy" id="79684"/>
    <lineage>
        <taxon>Eukaryota</taxon>
        <taxon>Metazoa</taxon>
        <taxon>Chordata</taxon>
        <taxon>Craniata</taxon>
        <taxon>Vertebrata</taxon>
        <taxon>Euteleostomi</taxon>
        <taxon>Mammalia</taxon>
        <taxon>Eutheria</taxon>
        <taxon>Euarchontoglires</taxon>
        <taxon>Glires</taxon>
        <taxon>Rodentia</taxon>
        <taxon>Myomorpha</taxon>
        <taxon>Muroidea</taxon>
        <taxon>Cricetidae</taxon>
        <taxon>Arvicolinae</taxon>
        <taxon>Microtus</taxon>
    </lineage>
</organism>
<dbReference type="GO" id="GO:0005829">
    <property type="term" value="C:cytosol"/>
    <property type="evidence" value="ECO:0007669"/>
    <property type="project" value="TreeGrafter"/>
</dbReference>
<name>A0A8J6KPW4_MICOH</name>
<dbReference type="AlphaFoldDB" id="A0A8J6KPW4"/>
<dbReference type="SMART" id="SM00717">
    <property type="entry name" value="SANT"/>
    <property type="match status" value="1"/>
</dbReference>
<evidence type="ECO:0000313" key="4">
    <source>
        <dbReference type="Proteomes" id="UP000710432"/>
    </source>
</evidence>
<dbReference type="GO" id="GO:0030544">
    <property type="term" value="F:Hsp70 protein binding"/>
    <property type="evidence" value="ECO:0007669"/>
    <property type="project" value="InterPro"/>
</dbReference>
<feature type="region of interest" description="Disordered" evidence="1">
    <location>
        <begin position="45"/>
        <end position="78"/>
    </location>
</feature>
<dbReference type="InterPro" id="IPR009057">
    <property type="entry name" value="Homeodomain-like_sf"/>
</dbReference>
<dbReference type="InterPro" id="IPR044634">
    <property type="entry name" value="Zuotin/DnaJC2"/>
</dbReference>
<dbReference type="GO" id="GO:0043022">
    <property type="term" value="F:ribosome binding"/>
    <property type="evidence" value="ECO:0007669"/>
    <property type="project" value="InterPro"/>
</dbReference>
<dbReference type="Gene3D" id="1.10.10.60">
    <property type="entry name" value="Homeodomain-like"/>
    <property type="match status" value="1"/>
</dbReference>
<dbReference type="EMBL" id="JAATJU010024020">
    <property type="protein sequence ID" value="KAH0506590.1"/>
    <property type="molecule type" value="Genomic_DNA"/>
</dbReference>
<reference evidence="3" key="1">
    <citation type="submission" date="2020-03" db="EMBL/GenBank/DDBJ databases">
        <title>Studies in the Genomics of Life Span.</title>
        <authorList>
            <person name="Glass D."/>
        </authorList>
    </citation>
    <scope>NUCLEOTIDE SEQUENCE</scope>
    <source>
        <strain evidence="3">LTLLF</strain>
        <tissue evidence="3">Muscle</tissue>
    </source>
</reference>
<dbReference type="GO" id="GO:0006450">
    <property type="term" value="P:regulation of translational fidelity"/>
    <property type="evidence" value="ECO:0007669"/>
    <property type="project" value="InterPro"/>
</dbReference>
<dbReference type="SUPFAM" id="SSF46689">
    <property type="entry name" value="Homeodomain-like"/>
    <property type="match status" value="1"/>
</dbReference>
<accession>A0A8J6KPW4</accession>